<organism evidence="1 2">
    <name type="scientific">Bacillus swezeyi</name>
    <dbReference type="NCBI Taxonomy" id="1925020"/>
    <lineage>
        <taxon>Bacteria</taxon>
        <taxon>Bacillati</taxon>
        <taxon>Bacillota</taxon>
        <taxon>Bacilli</taxon>
        <taxon>Bacillales</taxon>
        <taxon>Bacillaceae</taxon>
        <taxon>Bacillus</taxon>
    </lineage>
</organism>
<comment type="caution">
    <text evidence="1">The sequence shown here is derived from an EMBL/GenBank/DDBJ whole genome shotgun (WGS) entry which is preliminary data.</text>
</comment>
<protein>
    <submittedName>
        <fullName evidence="1">Uncharacterized protein</fullName>
    </submittedName>
</protein>
<accession>A0A5M8RTW2</accession>
<evidence type="ECO:0000313" key="1">
    <source>
        <dbReference type="EMBL" id="KAA6450908.1"/>
    </source>
</evidence>
<dbReference type="AlphaFoldDB" id="A0A5M8RTW2"/>
<name>A0A5M8RTW2_9BACI</name>
<dbReference type="Proteomes" id="UP000324326">
    <property type="component" value="Unassembled WGS sequence"/>
</dbReference>
<gene>
    <name evidence="1" type="ORF">DX927_08715</name>
</gene>
<sequence>MIRAPRLKGGLIVKKPAATGLNRLLGIKLPVLSTAITNASKAAEAQHAVTKKEQTARLLYSLIYQRTVLMSPII</sequence>
<evidence type="ECO:0000313" key="2">
    <source>
        <dbReference type="Proteomes" id="UP000324326"/>
    </source>
</evidence>
<proteinExistence type="predicted"/>
<reference evidence="1 2" key="1">
    <citation type="submission" date="2018-08" db="EMBL/GenBank/DDBJ databases">
        <title>Bacillus phenotypic plasticity.</title>
        <authorList>
            <person name="Hurtado E."/>
        </authorList>
    </citation>
    <scope>NUCLEOTIDE SEQUENCE [LARGE SCALE GENOMIC DNA]</scope>
    <source>
        <strain evidence="1 2">427</strain>
    </source>
</reference>
<dbReference type="EMBL" id="QSND01000002">
    <property type="protein sequence ID" value="KAA6450908.1"/>
    <property type="molecule type" value="Genomic_DNA"/>
</dbReference>
<dbReference type="RefSeq" id="WP_148956846.1">
    <property type="nucleotide sequence ID" value="NZ_QSND01000002.1"/>
</dbReference>